<evidence type="ECO:0000313" key="3">
    <source>
        <dbReference type="EMBL" id="TPE48424.1"/>
    </source>
</evidence>
<evidence type="ECO:0000256" key="1">
    <source>
        <dbReference type="SAM" id="MobiDB-lite"/>
    </source>
</evidence>
<dbReference type="PANTHER" id="PTHR43179:SF7">
    <property type="entry name" value="RHAMNOSYLTRANSFERASE WBBL"/>
    <property type="match status" value="1"/>
</dbReference>
<keyword evidence="3" id="KW-0808">Transferase</keyword>
<dbReference type="SUPFAM" id="SSF53448">
    <property type="entry name" value="Nucleotide-diphospho-sugar transferases"/>
    <property type="match status" value="1"/>
</dbReference>
<name>A0A501WJZ7_9RHOB</name>
<dbReference type="Gene3D" id="3.90.550.10">
    <property type="entry name" value="Spore Coat Polysaccharide Biosynthesis Protein SpsA, Chain A"/>
    <property type="match status" value="1"/>
</dbReference>
<dbReference type="GO" id="GO:0016740">
    <property type="term" value="F:transferase activity"/>
    <property type="evidence" value="ECO:0007669"/>
    <property type="project" value="UniProtKB-KW"/>
</dbReference>
<feature type="region of interest" description="Disordered" evidence="1">
    <location>
        <begin position="13"/>
        <end position="58"/>
    </location>
</feature>
<dbReference type="AlphaFoldDB" id="A0A501WJZ7"/>
<accession>A0A501WJZ7</accession>
<dbReference type="InterPro" id="IPR001173">
    <property type="entry name" value="Glyco_trans_2-like"/>
</dbReference>
<sequence length="389" mass="42138">MAVDGRSGCFLLSSTGRPRRVAPESRMSMTESSAVLPSPVPAEVSTAPVPPGSPAPGAAAAPRLSILVISYNTKAMTLDCLRSIEAETRTPHEVIVLDNVSPDGSAEAIAEAFPPGTHPHVRLIASAENHGFAKGNNIAAREARGDYLLLLNPDTLILDGAIDKLMAFAERTPEAGIWGGRTLTGDGRLDPSCAFDDQTFWSIFCRLTGLSVVFKGSALFNPEYYGSWARDSEREVGVIMGCCLLIRRDLWEALGGFDLSFVMYGEETDLCRRARDRGLARPRMTPEAEIIHFGGASSPKLSSDSLKLKARITLARRHLRPWQRPLGVGMIRIWPLTRKLTGGLAARLTGDARFHAAAARWSAVWDNRAAWRDGFPLIPPATGGGVRRN</sequence>
<dbReference type="EMBL" id="VFRP01000022">
    <property type="protein sequence ID" value="TPE48424.1"/>
    <property type="molecule type" value="Genomic_DNA"/>
</dbReference>
<dbReference type="Pfam" id="PF00535">
    <property type="entry name" value="Glycos_transf_2"/>
    <property type="match status" value="1"/>
</dbReference>
<protein>
    <submittedName>
        <fullName evidence="3">Glycosyltransferase family 2 protein</fullName>
    </submittedName>
</protein>
<evidence type="ECO:0000259" key="2">
    <source>
        <dbReference type="Pfam" id="PF00535"/>
    </source>
</evidence>
<reference evidence="3 4" key="1">
    <citation type="submission" date="2019-06" db="EMBL/GenBank/DDBJ databases">
        <title>A novel bacterium of genus Amaricoccus, isolated from marine sediment.</title>
        <authorList>
            <person name="Huang H."/>
            <person name="Mo K."/>
            <person name="Hu Y."/>
        </authorList>
    </citation>
    <scope>NUCLEOTIDE SEQUENCE [LARGE SCALE GENOMIC DNA]</scope>
    <source>
        <strain evidence="3 4">HB172011</strain>
    </source>
</reference>
<dbReference type="CDD" id="cd04186">
    <property type="entry name" value="GT_2_like_c"/>
    <property type="match status" value="1"/>
</dbReference>
<comment type="caution">
    <text evidence="3">The sequence shown here is derived from an EMBL/GenBank/DDBJ whole genome shotgun (WGS) entry which is preliminary data.</text>
</comment>
<dbReference type="Proteomes" id="UP000319255">
    <property type="component" value="Unassembled WGS sequence"/>
</dbReference>
<gene>
    <name evidence="3" type="ORF">FJM51_17845</name>
</gene>
<evidence type="ECO:0000313" key="4">
    <source>
        <dbReference type="Proteomes" id="UP000319255"/>
    </source>
</evidence>
<dbReference type="OrthoDB" id="9771846at2"/>
<feature type="domain" description="Glycosyltransferase 2-like" evidence="2">
    <location>
        <begin position="65"/>
        <end position="188"/>
    </location>
</feature>
<proteinExistence type="predicted"/>
<dbReference type="PANTHER" id="PTHR43179">
    <property type="entry name" value="RHAMNOSYLTRANSFERASE WBBL"/>
    <property type="match status" value="1"/>
</dbReference>
<organism evidence="3 4">
    <name type="scientific">Amaricoccus solimangrovi</name>
    <dbReference type="NCBI Taxonomy" id="2589815"/>
    <lineage>
        <taxon>Bacteria</taxon>
        <taxon>Pseudomonadati</taxon>
        <taxon>Pseudomonadota</taxon>
        <taxon>Alphaproteobacteria</taxon>
        <taxon>Rhodobacterales</taxon>
        <taxon>Paracoccaceae</taxon>
        <taxon>Amaricoccus</taxon>
    </lineage>
</organism>
<keyword evidence="4" id="KW-1185">Reference proteome</keyword>
<dbReference type="InterPro" id="IPR029044">
    <property type="entry name" value="Nucleotide-diphossugar_trans"/>
</dbReference>